<gene>
    <name evidence="2" type="ORF">MANES_11G055500</name>
</gene>
<dbReference type="EMBL" id="CM004397">
    <property type="protein sequence ID" value="OAY36866.1"/>
    <property type="molecule type" value="Genomic_DNA"/>
</dbReference>
<dbReference type="AlphaFoldDB" id="A0A2C9UYQ1"/>
<feature type="signal peptide" evidence="1">
    <location>
        <begin position="1"/>
        <end position="25"/>
    </location>
</feature>
<evidence type="ECO:0000313" key="2">
    <source>
        <dbReference type="EMBL" id="OAY36866.1"/>
    </source>
</evidence>
<organism evidence="2">
    <name type="scientific">Manihot esculenta</name>
    <name type="common">Cassava</name>
    <name type="synonym">Jatropha manihot</name>
    <dbReference type="NCBI Taxonomy" id="3983"/>
    <lineage>
        <taxon>Eukaryota</taxon>
        <taxon>Viridiplantae</taxon>
        <taxon>Streptophyta</taxon>
        <taxon>Embryophyta</taxon>
        <taxon>Tracheophyta</taxon>
        <taxon>Spermatophyta</taxon>
        <taxon>Magnoliopsida</taxon>
        <taxon>eudicotyledons</taxon>
        <taxon>Gunneridae</taxon>
        <taxon>Pentapetalae</taxon>
        <taxon>rosids</taxon>
        <taxon>fabids</taxon>
        <taxon>Malpighiales</taxon>
        <taxon>Euphorbiaceae</taxon>
        <taxon>Crotonoideae</taxon>
        <taxon>Manihoteae</taxon>
        <taxon>Manihot</taxon>
    </lineage>
</organism>
<proteinExistence type="predicted"/>
<evidence type="ECO:0000256" key="1">
    <source>
        <dbReference type="SAM" id="SignalP"/>
    </source>
</evidence>
<protein>
    <submittedName>
        <fullName evidence="2">Uncharacterized protein</fullName>
    </submittedName>
</protein>
<name>A0A2C9UYQ1_MANES</name>
<sequence length="60" mass="6856">MNDSQPKVCILLLFSWLDEIYCVHGGQRLSSSVYIFYHCRKTTLVTSGEQKVRNLTSSAM</sequence>
<feature type="chain" id="PRO_5012157790" evidence="1">
    <location>
        <begin position="26"/>
        <end position="60"/>
    </location>
</feature>
<accession>A0A2C9UYQ1</accession>
<reference evidence="2" key="1">
    <citation type="submission" date="2016-02" db="EMBL/GenBank/DDBJ databases">
        <title>WGS assembly of Manihot esculenta.</title>
        <authorList>
            <person name="Bredeson J.V."/>
            <person name="Prochnik S.E."/>
            <person name="Lyons J.B."/>
            <person name="Schmutz J."/>
            <person name="Grimwood J."/>
            <person name="Vrebalov J."/>
            <person name="Bart R.S."/>
            <person name="Amuge T."/>
            <person name="Ferguson M.E."/>
            <person name="Green R."/>
            <person name="Putnam N."/>
            <person name="Stites J."/>
            <person name="Rounsley S."/>
            <person name="Rokhsar D.S."/>
        </authorList>
    </citation>
    <scope>NUCLEOTIDE SEQUENCE [LARGE SCALE GENOMIC DNA]</scope>
    <source>
        <tissue evidence="2">Leaf</tissue>
    </source>
</reference>
<keyword evidence="1" id="KW-0732">Signal</keyword>